<dbReference type="GO" id="GO:0005886">
    <property type="term" value="C:plasma membrane"/>
    <property type="evidence" value="ECO:0007669"/>
    <property type="project" value="UniProtKB-SubCell"/>
</dbReference>
<accession>A0AA42CXU6</accession>
<keyword evidence="7" id="KW-1185">Reference proteome</keyword>
<evidence type="ECO:0000313" key="7">
    <source>
        <dbReference type="Proteomes" id="UP001165678"/>
    </source>
</evidence>
<feature type="transmembrane region" description="Helical" evidence="4">
    <location>
        <begin position="375"/>
        <end position="395"/>
    </location>
</feature>
<dbReference type="InterPro" id="IPR017896">
    <property type="entry name" value="4Fe4S_Fe-S-bd"/>
</dbReference>
<comment type="subcellular location">
    <subcellularLocation>
        <location evidence="1">Cell membrane</location>
    </subcellularLocation>
</comment>
<organism evidence="6 7">
    <name type="scientific">Larsenimonas rhizosphaerae</name>
    <dbReference type="NCBI Taxonomy" id="2944682"/>
    <lineage>
        <taxon>Bacteria</taxon>
        <taxon>Pseudomonadati</taxon>
        <taxon>Pseudomonadota</taxon>
        <taxon>Gammaproteobacteria</taxon>
        <taxon>Oceanospirillales</taxon>
        <taxon>Halomonadaceae</taxon>
        <taxon>Larsenimonas</taxon>
    </lineage>
</organism>
<gene>
    <name evidence="6" type="ORF">OQ287_08530</name>
</gene>
<evidence type="ECO:0000256" key="3">
    <source>
        <dbReference type="ARBA" id="ARBA00023136"/>
    </source>
</evidence>
<feature type="transmembrane region" description="Helical" evidence="4">
    <location>
        <begin position="64"/>
        <end position="86"/>
    </location>
</feature>
<proteinExistence type="predicted"/>
<evidence type="ECO:0000256" key="1">
    <source>
        <dbReference type="ARBA" id="ARBA00004236"/>
    </source>
</evidence>
<dbReference type="InterPro" id="IPR052378">
    <property type="entry name" value="NosR_regulator"/>
</dbReference>
<protein>
    <submittedName>
        <fullName evidence="6">4Fe-4S binding protein</fullName>
    </submittedName>
</protein>
<comment type="caution">
    <text evidence="6">The sequence shown here is derived from an EMBL/GenBank/DDBJ whole genome shotgun (WGS) entry which is preliminary data.</text>
</comment>
<sequence>MGGCAGAAPPKVNRLAALGLWMRRHRRPIQLIQWVVVGLYAFLLIVPALLPLPDYQDHILTNLTVFAAFVFWGLWWPFVLISMVLLGRVWCGIFCPEGTLTEAASRVGLGRAIPKWLRWQGWPFVGFLGTTLYGQMASVYQYPTGALAVLGGSTVAAIIVGLIYGRGTRVWCRHLCPVNGVFMLLSKLAPVHFRTDQRAWTAFNREHAGQPIRHESVHCPPLVPLKQLQTASACHMCGKCSGHKNAISLKTRSSSEDIVQESATRATREEFILLLFGLFGVAIGAFHWSASPWFVSLKQACAVWLVNHDIMWPLTTTAPWWILTNYPEQNDVFNLLDGAMLITYILATALVMGSVLSLTLCLANRLLGGWSTQRLWHLAHALIPLGGLGVFLGLSATTVTLLRGDGLTLYWINDLRAALLAGGSLWSLYLGYRITGRYRQALLPRLAALAGLGVTISVILYAWWLMFWGW</sequence>
<feature type="transmembrane region" description="Helical" evidence="4">
    <location>
        <begin position="446"/>
        <end position="466"/>
    </location>
</feature>
<keyword evidence="4" id="KW-0812">Transmembrane</keyword>
<feature type="domain" description="4Fe-4S ferredoxin-type" evidence="5">
    <location>
        <begin position="70"/>
        <end position="107"/>
    </location>
</feature>
<dbReference type="Pfam" id="PF12801">
    <property type="entry name" value="Fer4_5"/>
    <property type="match status" value="2"/>
</dbReference>
<feature type="domain" description="4Fe-4S ferredoxin-type" evidence="5">
    <location>
        <begin position="155"/>
        <end position="189"/>
    </location>
</feature>
<keyword evidence="2" id="KW-1003">Cell membrane</keyword>
<feature type="transmembrane region" description="Helical" evidence="4">
    <location>
        <begin position="271"/>
        <end position="290"/>
    </location>
</feature>
<dbReference type="RefSeq" id="WP_265896171.1">
    <property type="nucleotide sequence ID" value="NZ_JAPIVE010000002.1"/>
</dbReference>
<evidence type="ECO:0000313" key="6">
    <source>
        <dbReference type="EMBL" id="MCX2524285.1"/>
    </source>
</evidence>
<feature type="transmembrane region" description="Helical" evidence="4">
    <location>
        <begin position="121"/>
        <end position="140"/>
    </location>
</feature>
<keyword evidence="4" id="KW-1133">Transmembrane helix</keyword>
<feature type="transmembrane region" description="Helical" evidence="4">
    <location>
        <begin position="415"/>
        <end position="434"/>
    </location>
</feature>
<evidence type="ECO:0000259" key="5">
    <source>
        <dbReference type="Pfam" id="PF12801"/>
    </source>
</evidence>
<evidence type="ECO:0000256" key="4">
    <source>
        <dbReference type="SAM" id="Phobius"/>
    </source>
</evidence>
<reference evidence="6" key="1">
    <citation type="submission" date="2022-11" db="EMBL/GenBank/DDBJ databases">
        <title>Larsenimonas rhizosphaerae sp. nov., isolated from a tidal mudflat.</title>
        <authorList>
            <person name="Lee S.D."/>
            <person name="Kim I.S."/>
        </authorList>
    </citation>
    <scope>NUCLEOTIDE SEQUENCE</scope>
    <source>
        <strain evidence="6">GH2-1</strain>
    </source>
</reference>
<feature type="transmembrane region" description="Helical" evidence="4">
    <location>
        <begin position="341"/>
        <end position="363"/>
    </location>
</feature>
<dbReference type="Proteomes" id="UP001165678">
    <property type="component" value="Unassembled WGS sequence"/>
</dbReference>
<dbReference type="PANTHER" id="PTHR30224:SF4">
    <property type="entry name" value="ELECTRON TRANSPORT PROTEIN YCCM-RELATED"/>
    <property type="match status" value="1"/>
</dbReference>
<name>A0AA42CXU6_9GAMM</name>
<dbReference type="EMBL" id="JAPIVE010000002">
    <property type="protein sequence ID" value="MCX2524285.1"/>
    <property type="molecule type" value="Genomic_DNA"/>
</dbReference>
<dbReference type="PANTHER" id="PTHR30224">
    <property type="entry name" value="ELECTRON TRANSPORT PROTEIN"/>
    <property type="match status" value="1"/>
</dbReference>
<evidence type="ECO:0000256" key="2">
    <source>
        <dbReference type="ARBA" id="ARBA00022475"/>
    </source>
</evidence>
<feature type="transmembrane region" description="Helical" evidence="4">
    <location>
        <begin position="31"/>
        <end position="52"/>
    </location>
</feature>
<dbReference type="AlphaFoldDB" id="A0AA42CXU6"/>
<keyword evidence="3 4" id="KW-0472">Membrane</keyword>
<feature type="transmembrane region" description="Helical" evidence="4">
    <location>
        <begin position="146"/>
        <end position="165"/>
    </location>
</feature>